<dbReference type="InterPro" id="IPR036388">
    <property type="entry name" value="WH-like_DNA-bd_sf"/>
</dbReference>
<evidence type="ECO:0000313" key="4">
    <source>
        <dbReference type="EMBL" id="PNF67683.1"/>
    </source>
</evidence>
<accession>A0ABX4VK60</accession>
<protein>
    <submittedName>
        <fullName evidence="4">Helix-turn-helix domain-containing protein</fullName>
    </submittedName>
</protein>
<dbReference type="SMART" id="SM00862">
    <property type="entry name" value="Trans_reg_C"/>
    <property type="match status" value="1"/>
</dbReference>
<dbReference type="Gene3D" id="1.10.10.10">
    <property type="entry name" value="Winged helix-like DNA-binding domain superfamily/Winged helix DNA-binding domain"/>
    <property type="match status" value="1"/>
</dbReference>
<comment type="caution">
    <text evidence="4">The sequence shown here is derived from an EMBL/GenBank/DDBJ whole genome shotgun (WGS) entry which is preliminary data.</text>
</comment>
<keyword evidence="5" id="KW-1185">Reference proteome</keyword>
<dbReference type="EMBL" id="POUR01000001">
    <property type="protein sequence ID" value="PNF67683.1"/>
    <property type="molecule type" value="Genomic_DNA"/>
</dbReference>
<name>A0ABX4VK60_9ENTR</name>
<organism evidence="4 5">
    <name type="scientific">Enterobacter bugandensis</name>
    <dbReference type="NCBI Taxonomy" id="881260"/>
    <lineage>
        <taxon>Bacteria</taxon>
        <taxon>Pseudomonadati</taxon>
        <taxon>Pseudomonadota</taxon>
        <taxon>Gammaproteobacteria</taxon>
        <taxon>Enterobacterales</taxon>
        <taxon>Enterobacteriaceae</taxon>
        <taxon>Enterobacter</taxon>
    </lineage>
</organism>
<evidence type="ECO:0000256" key="1">
    <source>
        <dbReference type="ARBA" id="ARBA00023125"/>
    </source>
</evidence>
<feature type="domain" description="OmpR/PhoB-type" evidence="3">
    <location>
        <begin position="32"/>
        <end position="106"/>
    </location>
</feature>
<dbReference type="InterPro" id="IPR001867">
    <property type="entry name" value="OmpR/PhoB-type_DNA-bd"/>
</dbReference>
<keyword evidence="2" id="KW-0812">Transmembrane</keyword>
<gene>
    <name evidence="4" type="ORF">C1167_06910</name>
</gene>
<keyword evidence="2" id="KW-1133">Transmembrane helix</keyword>
<dbReference type="SUPFAM" id="SSF46894">
    <property type="entry name" value="C-terminal effector domain of the bipartite response regulators"/>
    <property type="match status" value="1"/>
</dbReference>
<dbReference type="Pfam" id="PF00486">
    <property type="entry name" value="Trans_reg_C"/>
    <property type="match status" value="1"/>
</dbReference>
<keyword evidence="1" id="KW-0238">DNA-binding</keyword>
<dbReference type="InterPro" id="IPR016032">
    <property type="entry name" value="Sig_transdc_resp-reg_C-effctor"/>
</dbReference>
<proteinExistence type="predicted"/>
<reference evidence="4 5" key="1">
    <citation type="submission" date="2018-01" db="EMBL/GenBank/DDBJ databases">
        <title>Multi-drug resistant Enterobacter species isolated from the International Space Station and comparative genomic analyses with human pathogenic strains.</title>
        <authorList>
            <person name="Singh N.K."/>
            <person name="Bezdan D."/>
            <person name="McIntyre A."/>
            <person name="Sielaff A.C."/>
            <person name="Wheeler K."/>
            <person name="Mason C."/>
            <person name="Venkateswaran K."/>
        </authorList>
    </citation>
    <scope>NUCLEOTIDE SEQUENCE [LARGE SCALE GENOMIC DNA]</scope>
    <source>
        <strain evidence="4 5">IF2SW-P2</strain>
    </source>
</reference>
<dbReference type="Proteomes" id="UP000236063">
    <property type="component" value="Unassembled WGS sequence"/>
</dbReference>
<evidence type="ECO:0000313" key="5">
    <source>
        <dbReference type="Proteomes" id="UP000236063"/>
    </source>
</evidence>
<evidence type="ECO:0000256" key="2">
    <source>
        <dbReference type="SAM" id="Phobius"/>
    </source>
</evidence>
<feature type="transmembrane region" description="Helical" evidence="2">
    <location>
        <begin position="153"/>
        <end position="173"/>
    </location>
</feature>
<evidence type="ECO:0000259" key="3">
    <source>
        <dbReference type="SMART" id="SM00862"/>
    </source>
</evidence>
<sequence>MIQDLPVNNEEISLSASVTFVPEKSSLATVDHGDIHLTPNERRLLELILSGKCKKETIFEEIWLNQGMIVSESSYHQLIKMLRRKLQNAGLPGSIIKTIPRYGVVLAPCETQDSEVACPPPEEPDNASCPTPVDCPSLPAITAESMKTPSRQYGTLLAALCSLLIILPTLVVVCTADTPQAFQENLYVDGVMFHLSSLRSVDRQALARKRHALPAGINNVYIASNGPKVFVAQCEGELSQEGKCGYEYYSSY</sequence>
<keyword evidence="2" id="KW-0472">Membrane</keyword>